<proteinExistence type="predicted"/>
<dbReference type="AlphaFoldDB" id="A0A0Z8JYZ4"/>
<gene>
    <name evidence="3" type="ORF">ERS132444_00860</name>
</gene>
<feature type="compositionally biased region" description="Polar residues" evidence="1">
    <location>
        <begin position="223"/>
        <end position="236"/>
    </location>
</feature>
<organism evidence="3 4">
    <name type="scientific">Streptococcus suis</name>
    <dbReference type="NCBI Taxonomy" id="1307"/>
    <lineage>
        <taxon>Bacteria</taxon>
        <taxon>Bacillati</taxon>
        <taxon>Bacillota</taxon>
        <taxon>Bacilli</taxon>
        <taxon>Lactobacillales</taxon>
        <taxon>Streptococcaceae</taxon>
        <taxon>Streptococcus</taxon>
    </lineage>
</organism>
<name>A0A0Z8JYZ4_STRSU</name>
<dbReference type="EMBL" id="FIIF01000005">
    <property type="protein sequence ID" value="CYV62592.1"/>
    <property type="molecule type" value="Genomic_DNA"/>
</dbReference>
<sequence>MADITIDQISTQTFYQIPQIFLPSIEKEYGSDGRVKKKIKLTSPYARKLSNDAKLAYGAFYNRCLLSIRSYHQGVKDYVDENGSVFMVYTVEELMEVLDKGKMTVHKIKKELQEIGLLREVSQGANRPNRLYLQNVNANLQEYEYYQANYLTSGRDKGKVTYIHIKTVNLNGEVLFELPKAPEDENGSPKNGRPTNLEKSTKNGSPENGRPKSIPQGVHIMDGSNTDNNNSGFLDNSSRRAGADTATQNKNKEKYVAPEYYSLLQVIADKYNDRYIYPHGYTLTHNQKMRIGQYLTEGFATSTEVLNMIDHIPHDCEKPLAYLLAMLENLKTERQAEVRRVAHLNAQRYYEGGQV</sequence>
<dbReference type="RefSeq" id="WP_044757601.1">
    <property type="nucleotide sequence ID" value="NZ_CEDN01000022.1"/>
</dbReference>
<feature type="region of interest" description="Disordered" evidence="1">
    <location>
        <begin position="180"/>
        <end position="250"/>
    </location>
</feature>
<reference evidence="3 4" key="1">
    <citation type="submission" date="2016-02" db="EMBL/GenBank/DDBJ databases">
        <authorList>
            <consortium name="Pathogen Informatics"/>
        </authorList>
    </citation>
    <scope>NUCLEOTIDE SEQUENCE [LARGE SCALE GENOMIC DNA]</scope>
    <source>
        <strain evidence="3 4">LSS82</strain>
    </source>
</reference>
<evidence type="ECO:0000256" key="1">
    <source>
        <dbReference type="SAM" id="MobiDB-lite"/>
    </source>
</evidence>
<feature type="compositionally biased region" description="Polar residues" evidence="1">
    <location>
        <begin position="193"/>
        <end position="206"/>
    </location>
</feature>
<dbReference type="Pfam" id="PF06970">
    <property type="entry name" value="RepA_N"/>
    <property type="match status" value="1"/>
</dbReference>
<dbReference type="InterPro" id="IPR010724">
    <property type="entry name" value="RepA_N"/>
</dbReference>
<dbReference type="Proteomes" id="UP000074825">
    <property type="component" value="Unassembled WGS sequence"/>
</dbReference>
<evidence type="ECO:0000259" key="2">
    <source>
        <dbReference type="Pfam" id="PF06970"/>
    </source>
</evidence>
<evidence type="ECO:0000313" key="4">
    <source>
        <dbReference type="Proteomes" id="UP000074825"/>
    </source>
</evidence>
<evidence type="ECO:0000313" key="3">
    <source>
        <dbReference type="EMBL" id="CYV62592.1"/>
    </source>
</evidence>
<accession>A0A0Z8JYZ4</accession>
<protein>
    <submittedName>
        <fullName evidence="3">Protein gp49-like protein</fullName>
    </submittedName>
</protein>
<feature type="domain" description="Replication initiator A N-terminal" evidence="2">
    <location>
        <begin position="41"/>
        <end position="112"/>
    </location>
</feature>